<dbReference type="Gene3D" id="1.20.120.1630">
    <property type="match status" value="1"/>
</dbReference>
<evidence type="ECO:0000256" key="19">
    <source>
        <dbReference type="ARBA" id="ARBA00023166"/>
    </source>
</evidence>
<dbReference type="FunFam" id="3.40.190.10:FF:000031">
    <property type="entry name" value="Arogenate dehydratase"/>
    <property type="match status" value="1"/>
</dbReference>
<dbReference type="GO" id="GO:0047769">
    <property type="term" value="F:arogenate dehydratase activity"/>
    <property type="evidence" value="ECO:0007669"/>
    <property type="project" value="UniProtKB-UniRule"/>
</dbReference>
<evidence type="ECO:0000259" key="28">
    <source>
        <dbReference type="PROSITE" id="PS51671"/>
    </source>
</evidence>
<feature type="domain" description="ACT" evidence="28">
    <location>
        <begin position="695"/>
        <end position="786"/>
    </location>
</feature>
<evidence type="ECO:0000256" key="23">
    <source>
        <dbReference type="ARBA" id="ARBA00060577"/>
    </source>
</evidence>
<feature type="transmembrane region" description="Helical" evidence="26">
    <location>
        <begin position="304"/>
        <end position="334"/>
    </location>
</feature>
<dbReference type="FunFam" id="3.40.190.10:FF:000028">
    <property type="entry name" value="Arogenate dehydratase"/>
    <property type="match status" value="1"/>
</dbReference>
<keyword evidence="12" id="KW-0752">Steroid biosynthesis</keyword>
<keyword evidence="22 24" id="KW-0456">Lyase</keyword>
<reference evidence="29" key="1">
    <citation type="submission" date="2015-04" db="UniProtKB">
        <authorList>
            <consortium name="EnsemblPlants"/>
        </authorList>
    </citation>
    <scope>IDENTIFICATION</scope>
</reference>
<feature type="transmembrane region" description="Helical" evidence="26">
    <location>
        <begin position="169"/>
        <end position="187"/>
    </location>
</feature>
<dbReference type="PANTHER" id="PTHR21022">
    <property type="entry name" value="PREPHENATE DEHYDRATASE P PROTEIN"/>
    <property type="match status" value="1"/>
</dbReference>
<proteinExistence type="inferred from homology"/>
<keyword evidence="14" id="KW-0560">Oxidoreductase</keyword>
<evidence type="ECO:0000256" key="11">
    <source>
        <dbReference type="ARBA" id="ARBA00022946"/>
    </source>
</evidence>
<organism evidence="29">
    <name type="scientific">Oryza meridionalis</name>
    <dbReference type="NCBI Taxonomy" id="40149"/>
    <lineage>
        <taxon>Eukaryota</taxon>
        <taxon>Viridiplantae</taxon>
        <taxon>Streptophyta</taxon>
        <taxon>Embryophyta</taxon>
        <taxon>Tracheophyta</taxon>
        <taxon>Spermatophyta</taxon>
        <taxon>Magnoliopsida</taxon>
        <taxon>Liliopsida</taxon>
        <taxon>Poales</taxon>
        <taxon>Poaceae</taxon>
        <taxon>BOP clade</taxon>
        <taxon>Oryzoideae</taxon>
        <taxon>Oryzeae</taxon>
        <taxon>Oryzinae</taxon>
        <taxon>Oryza</taxon>
    </lineage>
</organism>
<evidence type="ECO:0000256" key="4">
    <source>
        <dbReference type="ARBA" id="ARBA00005402"/>
    </source>
</evidence>
<evidence type="ECO:0000256" key="20">
    <source>
        <dbReference type="ARBA" id="ARBA00023221"/>
    </source>
</evidence>
<evidence type="ECO:0000256" key="22">
    <source>
        <dbReference type="ARBA" id="ARBA00023239"/>
    </source>
</evidence>
<evidence type="ECO:0000256" key="6">
    <source>
        <dbReference type="ARBA" id="ARBA00022528"/>
    </source>
</evidence>
<dbReference type="SUPFAM" id="SSF53850">
    <property type="entry name" value="Periplasmic binding protein-like II"/>
    <property type="match status" value="1"/>
</dbReference>
<dbReference type="Gramene" id="OMERI01G26060.1">
    <property type="protein sequence ID" value="OMERI01G26060.1"/>
    <property type="gene ID" value="OMERI01G26060"/>
</dbReference>
<dbReference type="PROSITE" id="PS51671">
    <property type="entry name" value="ACT"/>
    <property type="match status" value="1"/>
</dbReference>
<evidence type="ECO:0000256" key="14">
    <source>
        <dbReference type="ARBA" id="ARBA00023002"/>
    </source>
</evidence>
<evidence type="ECO:0000256" key="13">
    <source>
        <dbReference type="ARBA" id="ARBA00022989"/>
    </source>
</evidence>
<evidence type="ECO:0000256" key="3">
    <source>
        <dbReference type="ARBA" id="ARBA00004929"/>
    </source>
</evidence>
<evidence type="ECO:0000256" key="21">
    <source>
        <dbReference type="ARBA" id="ARBA00023222"/>
    </source>
</evidence>
<keyword evidence="17 26" id="KW-0472">Membrane</keyword>
<dbReference type="FunFam" id="1.20.120.1630:FF:000011">
    <property type="entry name" value="Delta(14)-sterol reductase"/>
    <property type="match status" value="1"/>
</dbReference>
<protein>
    <recommendedName>
        <fullName evidence="24">Arogenate dehydratase</fullName>
        <ecNumber evidence="24">4.2.1.91</ecNumber>
    </recommendedName>
</protein>
<feature type="transmembrane region" description="Helical" evidence="26">
    <location>
        <begin position="237"/>
        <end position="256"/>
    </location>
</feature>
<dbReference type="SUPFAM" id="SSF55021">
    <property type="entry name" value="ACT-like"/>
    <property type="match status" value="2"/>
</dbReference>
<dbReference type="GO" id="GO:0004664">
    <property type="term" value="F:prephenate dehydratase activity"/>
    <property type="evidence" value="ECO:0007669"/>
    <property type="project" value="InterPro"/>
</dbReference>
<dbReference type="Pfam" id="PF00800">
    <property type="entry name" value="PDT"/>
    <property type="match status" value="1"/>
</dbReference>
<keyword evidence="20" id="KW-0753">Steroid metabolism</keyword>
<dbReference type="STRING" id="40149.A0A0E0C6W1"/>
<feature type="transmembrane region" description="Helical" evidence="26">
    <location>
        <begin position="88"/>
        <end position="106"/>
    </location>
</feature>
<dbReference type="InterPro" id="IPR001171">
    <property type="entry name" value="ERG24_DHCR-like"/>
</dbReference>
<evidence type="ECO:0000256" key="7">
    <source>
        <dbReference type="ARBA" id="ARBA00022605"/>
    </source>
</evidence>
<evidence type="ECO:0000313" key="30">
    <source>
        <dbReference type="Proteomes" id="UP000008021"/>
    </source>
</evidence>
<sequence>MDAAAVAASLVPSWSAVLVLFSYLGYLAAAGAVLPGKLVPGAVLPDSSRLHYRCNGLLSLLLLLVLSALGVYMGWMSPTVIADRGIELLSTTFIFSVTFLLYYSGLRSHHKSSSLKPHITGNFIQDWWLGVQLNPHFMGVDLKFFFVRAGMMAWLFINLSLFAKSYLAGSANLSVILYQFFCAWYIVDYFVHEEFMTSTWDIIAERLGFMLVFGDLVFIPFTFTIQGWWLLRNKVELSLLAAVVNCFIFVIGYLVFRGANKQKHIFKKNPKALIWGKPPKLVGGKLLVSGYWGIARHCNYLGDILLALSFSLPCGTSSVIPYFYPTYLFILLIWRERRDEARCSEKYKEIWVEYCKLVPWRIFPYMKREGCSYKSFHLHYPSPRLAARRRPFPPPTPRRARLASGDRRRMETSPAPRPAHIPRSTAVRPPCATPFSRAHWHTTCAAIRRVPRVNGDSNSSIKPALADHAAPPLDLDLLPVSNLPRPLTITDLSPAPMHGSQLRVAYQGVPGAYSEAAAAKAYPSCDAIPCDQFEVAFQAVELWIADRAVLPVENSLGGSIHRNYDLLLRHRLHIVGEVQLPVHHCLLALPGVRRDLLTRVISHPQALAQCELTLNAMGLNVAREAFDDTAAAAEHVAAAGLRDTAAIASSRAAELYGLQVLADGIQDDAGNVTRFVMLAREPIIPRTDRPFKTSIVFAHDREGTSVLFKVLSAFAFRDISLTKIESRPHRHRPIRLVDDANVGTAKHFEYMFYIDFQASMAEVRAQNALSEIQEFTSFLRIESRPHRHRPIRLVDDANVGTAKHFEYMFYIDFQASMAEVRAQNALSEIQEFTSFLRVLGSYPMDMTPWEYSSSSLLDVAGAGEKLQANIRLASGMTRILAIFLGPWIQRINGAEGIPPTMRIAFIFGGGSNFLWLRCGAFNFNLRRRLKLSMTGMRGKRCLHSEEASETLCMPR</sequence>
<evidence type="ECO:0000256" key="2">
    <source>
        <dbReference type="ARBA" id="ARBA00004470"/>
    </source>
</evidence>
<dbReference type="eggNOG" id="KOG2797">
    <property type="taxonomic scope" value="Eukaryota"/>
</dbReference>
<keyword evidence="13 26" id="KW-1133">Transmembrane helix</keyword>
<evidence type="ECO:0000256" key="26">
    <source>
        <dbReference type="SAM" id="Phobius"/>
    </source>
</evidence>
<evidence type="ECO:0000256" key="12">
    <source>
        <dbReference type="ARBA" id="ARBA00022955"/>
    </source>
</evidence>
<dbReference type="PROSITE" id="PS51171">
    <property type="entry name" value="PREPHENATE_DEHYDR_3"/>
    <property type="match status" value="1"/>
</dbReference>
<dbReference type="InterPro" id="IPR018083">
    <property type="entry name" value="Sterol_reductase_CS"/>
</dbReference>
<feature type="transmembrane region" description="Helical" evidence="26">
    <location>
        <begin position="207"/>
        <end position="231"/>
    </location>
</feature>
<comment type="similarity">
    <text evidence="4">Belongs to the ERG4/ERG24 family.</text>
</comment>
<accession>A0A0E0C6W1</accession>
<dbReference type="GO" id="GO:0016126">
    <property type="term" value="P:sterol biosynthetic process"/>
    <property type="evidence" value="ECO:0007669"/>
    <property type="project" value="UniProtKB-KW"/>
</dbReference>
<evidence type="ECO:0000256" key="1">
    <source>
        <dbReference type="ARBA" id="ARBA00004141"/>
    </source>
</evidence>
<dbReference type="CDD" id="cd13631">
    <property type="entry name" value="PBP2_Ct-PDT_like"/>
    <property type="match status" value="1"/>
</dbReference>
<keyword evidence="9 26" id="KW-0812">Transmembrane</keyword>
<dbReference type="HOGENOM" id="CLU_006389_0_0_1"/>
<dbReference type="PROSITE" id="PS00858">
    <property type="entry name" value="PREPHENATE_DEHYDR_2"/>
    <property type="match status" value="1"/>
</dbReference>
<comment type="pathway">
    <text evidence="23">Steroid biosynthesis.</text>
</comment>
<keyword evidence="18 24" id="KW-0057">Aromatic amino acid biosynthesis</keyword>
<evidence type="ECO:0000256" key="15">
    <source>
        <dbReference type="ARBA" id="ARBA00023011"/>
    </source>
</evidence>
<evidence type="ECO:0000256" key="16">
    <source>
        <dbReference type="ARBA" id="ARBA00023098"/>
    </source>
</evidence>
<dbReference type="UniPathway" id="UPA00121">
    <property type="reaction ID" value="UER00344"/>
</dbReference>
<keyword evidence="5" id="KW-0444">Lipid biosynthesis</keyword>
<evidence type="ECO:0000256" key="24">
    <source>
        <dbReference type="RuleBase" id="RU363004"/>
    </source>
</evidence>
<dbReference type="Gene3D" id="3.40.190.10">
    <property type="entry name" value="Periplasmic binding protein-like II"/>
    <property type="match status" value="2"/>
</dbReference>
<name>A0A0E0C6W1_9ORYZ</name>
<keyword evidence="7 24" id="KW-0028">Amino-acid biosynthesis</keyword>
<dbReference type="Gene3D" id="3.30.70.260">
    <property type="match status" value="2"/>
</dbReference>
<feature type="transmembrane region" description="Helical" evidence="26">
    <location>
        <begin position="56"/>
        <end position="76"/>
    </location>
</feature>
<keyword evidence="19" id="KW-1207">Sterol metabolism</keyword>
<evidence type="ECO:0000256" key="17">
    <source>
        <dbReference type="ARBA" id="ARBA00023136"/>
    </source>
</evidence>
<reference evidence="29" key="2">
    <citation type="submission" date="2018-05" db="EMBL/GenBank/DDBJ databases">
        <title>OmerRS3 (Oryza meridionalis Reference Sequence Version 3).</title>
        <authorList>
            <person name="Zhang J."/>
            <person name="Kudrna D."/>
            <person name="Lee S."/>
            <person name="Talag J."/>
            <person name="Welchert J."/>
            <person name="Wing R.A."/>
        </authorList>
    </citation>
    <scope>NUCLEOTIDE SEQUENCE [LARGE SCALE GENOMIC DNA]</scope>
    <source>
        <strain evidence="29">cv. OR44</strain>
    </source>
</reference>
<dbReference type="GO" id="GO:0009570">
    <property type="term" value="C:chloroplast stroma"/>
    <property type="evidence" value="ECO:0007669"/>
    <property type="project" value="UniProtKB-SubCell"/>
</dbReference>
<keyword evidence="8 24" id="KW-0934">Plastid</keyword>
<evidence type="ECO:0000256" key="10">
    <source>
        <dbReference type="ARBA" id="ARBA00022857"/>
    </source>
</evidence>
<keyword evidence="10" id="KW-0521">NADP</keyword>
<dbReference type="GO" id="GO:0016020">
    <property type="term" value="C:membrane"/>
    <property type="evidence" value="ECO:0007669"/>
    <property type="project" value="UniProtKB-SubCell"/>
</dbReference>
<keyword evidence="15" id="KW-0756">Sterol biosynthesis</keyword>
<evidence type="ECO:0000256" key="8">
    <source>
        <dbReference type="ARBA" id="ARBA00022640"/>
    </source>
</evidence>
<keyword evidence="16" id="KW-0443">Lipid metabolism</keyword>
<dbReference type="Proteomes" id="UP000008021">
    <property type="component" value="Chromosome 1"/>
</dbReference>
<dbReference type="EC" id="4.2.1.91" evidence="24"/>
<evidence type="ECO:0000256" key="9">
    <source>
        <dbReference type="ARBA" id="ARBA00022692"/>
    </source>
</evidence>
<dbReference type="PROSITE" id="PS01018">
    <property type="entry name" value="STEROL_REDUCT_2"/>
    <property type="match status" value="1"/>
</dbReference>
<dbReference type="GO" id="GO:0009094">
    <property type="term" value="P:L-phenylalanine biosynthetic process"/>
    <property type="evidence" value="ECO:0007669"/>
    <property type="project" value="UniProtKB-UniPathway"/>
</dbReference>
<evidence type="ECO:0000313" key="29">
    <source>
        <dbReference type="EnsemblPlants" id="OMERI01G26060.1"/>
    </source>
</evidence>
<dbReference type="FunFam" id="3.30.70.260:FF:000019">
    <property type="entry name" value="Arogenate dehydratase"/>
    <property type="match status" value="1"/>
</dbReference>
<comment type="subcellular location">
    <subcellularLocation>
        <location evidence="1">Membrane</location>
        <topology evidence="1">Multi-pass membrane protein</topology>
    </subcellularLocation>
    <subcellularLocation>
        <location evidence="2 24">Plastid</location>
        <location evidence="2 24">Chloroplast stroma</location>
    </subcellularLocation>
</comment>
<keyword evidence="6 24" id="KW-0150">Chloroplast</keyword>
<dbReference type="CDD" id="cd04905">
    <property type="entry name" value="ACT_CM-PDT"/>
    <property type="match status" value="1"/>
</dbReference>
<feature type="region of interest" description="Disordered" evidence="25">
    <location>
        <begin position="389"/>
        <end position="426"/>
    </location>
</feature>
<comment type="catalytic activity">
    <reaction evidence="24">
        <text>L-arogenate + H(+) = L-phenylalanine + CO2 + H2O</text>
        <dbReference type="Rhea" id="RHEA:12536"/>
        <dbReference type="ChEBI" id="CHEBI:15377"/>
        <dbReference type="ChEBI" id="CHEBI:15378"/>
        <dbReference type="ChEBI" id="CHEBI:16526"/>
        <dbReference type="ChEBI" id="CHEBI:58095"/>
        <dbReference type="ChEBI" id="CHEBI:58180"/>
        <dbReference type="EC" id="4.2.1.91"/>
    </reaction>
</comment>
<comment type="pathway">
    <text evidence="3 24">Amino-acid biosynthesis; L-phenylalanine biosynthesis; L-phenylalanine from L-arogenate: step 1/1.</text>
</comment>
<dbReference type="GO" id="GO:0016628">
    <property type="term" value="F:oxidoreductase activity, acting on the CH-CH group of donors, NAD or NADP as acceptor"/>
    <property type="evidence" value="ECO:0007669"/>
    <property type="project" value="InterPro"/>
</dbReference>
<dbReference type="InterPro" id="IPR001086">
    <property type="entry name" value="Preph_deHydtase"/>
</dbReference>
<dbReference type="InterPro" id="IPR045865">
    <property type="entry name" value="ACT-like_dom_sf"/>
</dbReference>
<evidence type="ECO:0000256" key="5">
    <source>
        <dbReference type="ARBA" id="ARBA00022516"/>
    </source>
</evidence>
<evidence type="ECO:0000256" key="25">
    <source>
        <dbReference type="SAM" id="MobiDB-lite"/>
    </source>
</evidence>
<feature type="domain" description="Prephenate dehydratase" evidence="27">
    <location>
        <begin position="503"/>
        <end position="680"/>
    </location>
</feature>
<evidence type="ECO:0000259" key="27">
    <source>
        <dbReference type="PROSITE" id="PS51171"/>
    </source>
</evidence>
<comment type="function">
    <text evidence="24">Converts the prephenate produced from the shikimate-chorismate pathway into phenylalanine.</text>
</comment>
<dbReference type="PROSITE" id="PS00857">
    <property type="entry name" value="PREPHENATE_DEHYDR_1"/>
    <property type="match status" value="1"/>
</dbReference>
<dbReference type="InterPro" id="IPR002912">
    <property type="entry name" value="ACT_dom"/>
</dbReference>
<evidence type="ECO:0000256" key="18">
    <source>
        <dbReference type="ARBA" id="ARBA00023141"/>
    </source>
</evidence>
<dbReference type="EnsemblPlants" id="OMERI01G26060.1">
    <property type="protein sequence ID" value="OMERI01G26060.1"/>
    <property type="gene ID" value="OMERI01G26060"/>
</dbReference>
<feature type="transmembrane region" description="Helical" evidence="26">
    <location>
        <begin position="145"/>
        <end position="163"/>
    </location>
</feature>
<dbReference type="Pfam" id="PF01222">
    <property type="entry name" value="ERG4_ERG24"/>
    <property type="match status" value="1"/>
</dbReference>
<keyword evidence="21 24" id="KW-0584">Phenylalanine biosynthesis</keyword>
<dbReference type="AlphaFoldDB" id="A0A0E0C6W1"/>
<dbReference type="PANTHER" id="PTHR21022:SF19">
    <property type="entry name" value="PREPHENATE DEHYDRATASE-RELATED"/>
    <property type="match status" value="1"/>
</dbReference>
<keyword evidence="11 24" id="KW-0809">Transit peptide</keyword>
<dbReference type="InterPro" id="IPR018528">
    <property type="entry name" value="Preph_deHydtase_CS"/>
</dbReference>
<keyword evidence="30" id="KW-1185">Reference proteome</keyword>